<evidence type="ECO:0000256" key="2">
    <source>
        <dbReference type="ARBA" id="ARBA00023125"/>
    </source>
</evidence>
<keyword evidence="3" id="KW-0804">Transcription</keyword>
<dbReference type="PANTHER" id="PTHR30055:SF234">
    <property type="entry name" value="HTH-TYPE TRANSCRIPTIONAL REGULATOR BETI"/>
    <property type="match status" value="1"/>
</dbReference>
<dbReference type="Pfam" id="PF00440">
    <property type="entry name" value="TetR_N"/>
    <property type="match status" value="1"/>
</dbReference>
<dbReference type="InterPro" id="IPR036271">
    <property type="entry name" value="Tet_transcr_reg_TetR-rel_C_sf"/>
</dbReference>
<dbReference type="Gene3D" id="1.10.357.10">
    <property type="entry name" value="Tetracycline Repressor, domain 2"/>
    <property type="match status" value="1"/>
</dbReference>
<evidence type="ECO:0000313" key="6">
    <source>
        <dbReference type="EMBL" id="VZO34785.1"/>
    </source>
</evidence>
<dbReference type="RefSeq" id="WP_156738654.1">
    <property type="nucleotide sequence ID" value="NZ_CACRYJ010000004.1"/>
</dbReference>
<dbReference type="InterPro" id="IPR001647">
    <property type="entry name" value="HTH_TetR"/>
</dbReference>
<proteinExistence type="predicted"/>
<evidence type="ECO:0000256" key="4">
    <source>
        <dbReference type="PROSITE-ProRule" id="PRU00335"/>
    </source>
</evidence>
<dbReference type="EMBL" id="CACRYJ010000004">
    <property type="protein sequence ID" value="VZO34785.1"/>
    <property type="molecule type" value="Genomic_DNA"/>
</dbReference>
<dbReference type="AlphaFoldDB" id="A0A7M4DD66"/>
<evidence type="ECO:0000256" key="1">
    <source>
        <dbReference type="ARBA" id="ARBA00023015"/>
    </source>
</evidence>
<reference evidence="6 7" key="1">
    <citation type="submission" date="2019-11" db="EMBL/GenBank/DDBJ databases">
        <authorList>
            <person name="Criscuolo A."/>
        </authorList>
    </citation>
    <scope>NUCLEOTIDE SEQUENCE [LARGE SCALE GENOMIC DNA]</scope>
    <source>
        <strain evidence="6">CIP111667</strain>
    </source>
</reference>
<name>A0A7M4DD66_9MICO</name>
<dbReference type="SUPFAM" id="SSF48498">
    <property type="entry name" value="Tetracyclin repressor-like, C-terminal domain"/>
    <property type="match status" value="1"/>
</dbReference>
<keyword evidence="1" id="KW-0805">Transcription regulation</keyword>
<evidence type="ECO:0000259" key="5">
    <source>
        <dbReference type="PROSITE" id="PS50977"/>
    </source>
</evidence>
<organism evidence="6 7">
    <name type="scientific">Occultella aeris</name>
    <dbReference type="NCBI Taxonomy" id="2761496"/>
    <lineage>
        <taxon>Bacteria</taxon>
        <taxon>Bacillati</taxon>
        <taxon>Actinomycetota</taxon>
        <taxon>Actinomycetes</taxon>
        <taxon>Micrococcales</taxon>
        <taxon>Ruaniaceae</taxon>
        <taxon>Occultella</taxon>
    </lineage>
</organism>
<dbReference type="GO" id="GO:0000976">
    <property type="term" value="F:transcription cis-regulatory region binding"/>
    <property type="evidence" value="ECO:0007669"/>
    <property type="project" value="TreeGrafter"/>
</dbReference>
<sequence length="210" mass="22763">MELQPPEGIGSRDKILWAAATMLGEAPGAMLSVRAVAARAGVSAGSLQHHFPTKRALMEEVMVLIYDLVLPEDSIHDESIPARDRLVGCLQRILNPVGVDLEPREAWRRTMDRYAADDSSAAAGAEYIAIERELRRRIEYCLGILRREGALAPGDDARRARVLLTLVNGLAVARALPSEDSTLATELEVLYAAADDVLSGAPARSADPQR</sequence>
<dbReference type="GO" id="GO:0003700">
    <property type="term" value="F:DNA-binding transcription factor activity"/>
    <property type="evidence" value="ECO:0007669"/>
    <property type="project" value="TreeGrafter"/>
</dbReference>
<dbReference type="PANTHER" id="PTHR30055">
    <property type="entry name" value="HTH-TYPE TRANSCRIPTIONAL REGULATOR RUTR"/>
    <property type="match status" value="1"/>
</dbReference>
<gene>
    <name evidence="6" type="primary">kstR2_1</name>
    <name evidence="6" type="ORF">HALOF300_00055</name>
</gene>
<feature type="domain" description="HTH tetR-type" evidence="5">
    <location>
        <begin position="9"/>
        <end position="69"/>
    </location>
</feature>
<dbReference type="SUPFAM" id="SSF46689">
    <property type="entry name" value="Homeodomain-like"/>
    <property type="match status" value="1"/>
</dbReference>
<keyword evidence="7" id="KW-1185">Reference proteome</keyword>
<dbReference type="Proteomes" id="UP000419743">
    <property type="component" value="Unassembled WGS sequence"/>
</dbReference>
<dbReference type="InterPro" id="IPR009057">
    <property type="entry name" value="Homeodomain-like_sf"/>
</dbReference>
<keyword evidence="2 4" id="KW-0238">DNA-binding</keyword>
<feature type="DNA-binding region" description="H-T-H motif" evidence="4">
    <location>
        <begin position="32"/>
        <end position="51"/>
    </location>
</feature>
<dbReference type="PROSITE" id="PS50977">
    <property type="entry name" value="HTH_TETR_2"/>
    <property type="match status" value="1"/>
</dbReference>
<evidence type="ECO:0000313" key="7">
    <source>
        <dbReference type="Proteomes" id="UP000419743"/>
    </source>
</evidence>
<evidence type="ECO:0000256" key="3">
    <source>
        <dbReference type="ARBA" id="ARBA00023163"/>
    </source>
</evidence>
<accession>A0A7M4DD66</accession>
<comment type="caution">
    <text evidence="6">The sequence shown here is derived from an EMBL/GenBank/DDBJ whole genome shotgun (WGS) entry which is preliminary data.</text>
</comment>
<dbReference type="InterPro" id="IPR050109">
    <property type="entry name" value="HTH-type_TetR-like_transc_reg"/>
</dbReference>
<protein>
    <submittedName>
        <fullName evidence="6">HTH-type transcriptional repressor KstR2</fullName>
    </submittedName>
</protein>